<dbReference type="EMBL" id="ML211314">
    <property type="protein sequence ID" value="TFK84474.1"/>
    <property type="molecule type" value="Genomic_DNA"/>
</dbReference>
<reference evidence="1 2" key="1">
    <citation type="journal article" date="2019" name="Nat. Ecol. Evol.">
        <title>Megaphylogeny resolves global patterns of mushroom evolution.</title>
        <authorList>
            <person name="Varga T."/>
            <person name="Krizsan K."/>
            <person name="Foldi C."/>
            <person name="Dima B."/>
            <person name="Sanchez-Garcia M."/>
            <person name="Sanchez-Ramirez S."/>
            <person name="Szollosi G.J."/>
            <person name="Szarkandi J.G."/>
            <person name="Papp V."/>
            <person name="Albert L."/>
            <person name="Andreopoulos W."/>
            <person name="Angelini C."/>
            <person name="Antonin V."/>
            <person name="Barry K.W."/>
            <person name="Bougher N.L."/>
            <person name="Buchanan P."/>
            <person name="Buyck B."/>
            <person name="Bense V."/>
            <person name="Catcheside P."/>
            <person name="Chovatia M."/>
            <person name="Cooper J."/>
            <person name="Damon W."/>
            <person name="Desjardin D."/>
            <person name="Finy P."/>
            <person name="Geml J."/>
            <person name="Haridas S."/>
            <person name="Hughes K."/>
            <person name="Justo A."/>
            <person name="Karasinski D."/>
            <person name="Kautmanova I."/>
            <person name="Kiss B."/>
            <person name="Kocsube S."/>
            <person name="Kotiranta H."/>
            <person name="LaButti K.M."/>
            <person name="Lechner B.E."/>
            <person name="Liimatainen K."/>
            <person name="Lipzen A."/>
            <person name="Lukacs Z."/>
            <person name="Mihaltcheva S."/>
            <person name="Morgado L.N."/>
            <person name="Niskanen T."/>
            <person name="Noordeloos M.E."/>
            <person name="Ohm R.A."/>
            <person name="Ortiz-Santana B."/>
            <person name="Ovrebo C."/>
            <person name="Racz N."/>
            <person name="Riley R."/>
            <person name="Savchenko A."/>
            <person name="Shiryaev A."/>
            <person name="Soop K."/>
            <person name="Spirin V."/>
            <person name="Szebenyi C."/>
            <person name="Tomsovsky M."/>
            <person name="Tulloss R.E."/>
            <person name="Uehling J."/>
            <person name="Grigoriev I.V."/>
            <person name="Vagvolgyi C."/>
            <person name="Papp T."/>
            <person name="Martin F.M."/>
            <person name="Miettinen O."/>
            <person name="Hibbett D.S."/>
            <person name="Nagy L.G."/>
        </authorList>
    </citation>
    <scope>NUCLEOTIDE SEQUENCE [LARGE SCALE GENOMIC DNA]</scope>
    <source>
        <strain evidence="1 2">HHB13444</strain>
    </source>
</reference>
<dbReference type="InParanoid" id="A0A5C3P488"/>
<proteinExistence type="predicted"/>
<protein>
    <submittedName>
        <fullName evidence="1">Uncharacterized protein</fullName>
    </submittedName>
</protein>
<dbReference type="AlphaFoldDB" id="A0A5C3P488"/>
<keyword evidence="2" id="KW-1185">Reference proteome</keyword>
<organism evidence="1 2">
    <name type="scientific">Polyporus arcularius HHB13444</name>
    <dbReference type="NCBI Taxonomy" id="1314778"/>
    <lineage>
        <taxon>Eukaryota</taxon>
        <taxon>Fungi</taxon>
        <taxon>Dikarya</taxon>
        <taxon>Basidiomycota</taxon>
        <taxon>Agaricomycotina</taxon>
        <taxon>Agaricomycetes</taxon>
        <taxon>Polyporales</taxon>
        <taxon>Polyporaceae</taxon>
        <taxon>Polyporus</taxon>
    </lineage>
</organism>
<gene>
    <name evidence="1" type="ORF">K466DRAFT_601967</name>
</gene>
<accession>A0A5C3P488</accession>
<evidence type="ECO:0000313" key="1">
    <source>
        <dbReference type="EMBL" id="TFK84474.1"/>
    </source>
</evidence>
<evidence type="ECO:0000313" key="2">
    <source>
        <dbReference type="Proteomes" id="UP000308197"/>
    </source>
</evidence>
<sequence>MVVHFQPGTRVSTARLLQTFNPWVLRSPTLSAMLLQERARLDAFLEEATAFWCLKVMVWFEPGRNAHIAYLDVPRKDDHVILDTEPSIRQLIGRFGTSQQWQMWDPYPPRWVDWAVSDPVAAHICIRAVIVIRLAGLSDAGCPDLERVMAEETGVVDDTSALFHMSYRRRHGPIPLEPWLNYSVQPAVAGLGLPSPESSDTED</sequence>
<name>A0A5C3P488_9APHY</name>
<dbReference type="Proteomes" id="UP000308197">
    <property type="component" value="Unassembled WGS sequence"/>
</dbReference>